<evidence type="ECO:0000256" key="3">
    <source>
        <dbReference type="PROSITE-ProRule" id="PRU00169"/>
    </source>
</evidence>
<dbReference type="GO" id="GO:0000160">
    <property type="term" value="P:phosphorelay signal transduction system"/>
    <property type="evidence" value="ECO:0007669"/>
    <property type="project" value="InterPro"/>
</dbReference>
<dbReference type="PANTHER" id="PTHR43228">
    <property type="entry name" value="TWO-COMPONENT RESPONSE REGULATOR"/>
    <property type="match status" value="1"/>
</dbReference>
<dbReference type="EMBL" id="WSLF01000001">
    <property type="protein sequence ID" value="KAE9637271.1"/>
    <property type="molecule type" value="Genomic_DNA"/>
</dbReference>
<keyword evidence="6" id="KW-1185">Reference proteome</keyword>
<dbReference type="InterPro" id="IPR001789">
    <property type="entry name" value="Sig_transdc_resp-reg_receiver"/>
</dbReference>
<dbReference type="OrthoDB" id="9790669at2"/>
<proteinExistence type="predicted"/>
<dbReference type="PROSITE" id="PS50110">
    <property type="entry name" value="RESPONSE_REGULATORY"/>
    <property type="match status" value="1"/>
</dbReference>
<protein>
    <recommendedName>
        <fullName evidence="1">Stage 0 sporulation protein A homolog</fullName>
    </recommendedName>
</protein>
<reference evidence="5 6" key="1">
    <citation type="submission" date="2019-12" db="EMBL/GenBank/DDBJ databases">
        <title>Defluviitalea raffinosedens, isolated from a biogas fermenter, genome sequencing and characterization.</title>
        <authorList>
            <person name="Rettenmaier R."/>
            <person name="Schneider M."/>
            <person name="Neuhaus K."/>
            <person name="Liebl W."/>
            <person name="Zverlov V."/>
        </authorList>
    </citation>
    <scope>NUCLEOTIDE SEQUENCE [LARGE SCALE GENOMIC DNA]</scope>
    <source>
        <strain evidence="5 6">249c-K6</strain>
    </source>
</reference>
<dbReference type="RefSeq" id="WP_158739181.1">
    <property type="nucleotide sequence ID" value="NZ_WSLF01000001.1"/>
</dbReference>
<gene>
    <name evidence="5" type="ORF">GND95_02235</name>
</gene>
<organism evidence="5 6">
    <name type="scientific">Defluviitalea raffinosedens</name>
    <dbReference type="NCBI Taxonomy" id="1450156"/>
    <lineage>
        <taxon>Bacteria</taxon>
        <taxon>Bacillati</taxon>
        <taxon>Bacillota</taxon>
        <taxon>Clostridia</taxon>
        <taxon>Lachnospirales</taxon>
        <taxon>Defluviitaleaceae</taxon>
        <taxon>Defluviitalea</taxon>
    </lineage>
</organism>
<feature type="modified residue" description="4-aspartylphosphate" evidence="3">
    <location>
        <position position="55"/>
    </location>
</feature>
<dbReference type="Pfam" id="PF00072">
    <property type="entry name" value="Response_reg"/>
    <property type="match status" value="1"/>
</dbReference>
<evidence type="ECO:0000256" key="2">
    <source>
        <dbReference type="ARBA" id="ARBA00024867"/>
    </source>
</evidence>
<dbReference type="InterPro" id="IPR011006">
    <property type="entry name" value="CheY-like_superfamily"/>
</dbReference>
<dbReference type="PANTHER" id="PTHR43228:SF1">
    <property type="entry name" value="TWO-COMPONENT RESPONSE REGULATOR ARR22"/>
    <property type="match status" value="1"/>
</dbReference>
<dbReference type="SMART" id="SM00448">
    <property type="entry name" value="REC"/>
    <property type="match status" value="1"/>
</dbReference>
<comment type="function">
    <text evidence="2">May play the central regulatory role in sporulation. It may be an element of the effector pathway responsible for the activation of sporulation genes in response to nutritional stress. Spo0A may act in concert with spo0H (a sigma factor) to control the expression of some genes that are critical to the sporulation process.</text>
</comment>
<keyword evidence="3" id="KW-0597">Phosphoprotein</keyword>
<evidence type="ECO:0000313" key="6">
    <source>
        <dbReference type="Proteomes" id="UP000483018"/>
    </source>
</evidence>
<dbReference type="AlphaFoldDB" id="A0A7C8HJR3"/>
<comment type="caution">
    <text evidence="5">The sequence shown here is derived from an EMBL/GenBank/DDBJ whole genome shotgun (WGS) entry which is preliminary data.</text>
</comment>
<name>A0A7C8HJR3_9FIRM</name>
<dbReference type="InterPro" id="IPR052048">
    <property type="entry name" value="ST_Response_Regulator"/>
</dbReference>
<feature type="domain" description="Response regulatory" evidence="4">
    <location>
        <begin position="5"/>
        <end position="120"/>
    </location>
</feature>
<dbReference type="Proteomes" id="UP000483018">
    <property type="component" value="Unassembled WGS sequence"/>
</dbReference>
<dbReference type="Gene3D" id="3.40.50.2300">
    <property type="match status" value="1"/>
</dbReference>
<evidence type="ECO:0000313" key="5">
    <source>
        <dbReference type="EMBL" id="KAE9637271.1"/>
    </source>
</evidence>
<evidence type="ECO:0000259" key="4">
    <source>
        <dbReference type="PROSITE" id="PS50110"/>
    </source>
</evidence>
<evidence type="ECO:0000256" key="1">
    <source>
        <dbReference type="ARBA" id="ARBA00018672"/>
    </source>
</evidence>
<dbReference type="CDD" id="cd17542">
    <property type="entry name" value="REC_CheY"/>
    <property type="match status" value="1"/>
</dbReference>
<dbReference type="SUPFAM" id="SSF52172">
    <property type="entry name" value="CheY-like"/>
    <property type="match status" value="1"/>
</dbReference>
<accession>A0A7C8HJR3</accession>
<sequence>MSNLRFLVVDDAIFMRTVLKKMLSEEGFEVVGEAGNGIDAIQMAAKLKPDIVTLDITMPEMDGIKAVPEILKVSPDSKIIMCSALGQQAMVVDAIKKGAKDFIVKPFEKSRVLQAINNVMSR</sequence>